<comment type="caution">
    <text evidence="2">The sequence shown here is derived from an EMBL/GenBank/DDBJ whole genome shotgun (WGS) entry which is preliminary data.</text>
</comment>
<keyword evidence="1" id="KW-0472">Membrane</keyword>
<dbReference type="AlphaFoldDB" id="A0A4C1U3Y4"/>
<keyword evidence="1" id="KW-1133">Transmembrane helix</keyword>
<sequence>MRIFLFVVIYDNSLAARRGLHSCAAAVCRNIAKMCEKFSTIVLLFTSYRQVAVVFIIIIIIIIISSLLKKAVANGLTCCPRHVACSKFTQGSMLICKLSLSDVSPSQGTFFIVPSDVSTGLLTVYGFAPPLLFGTESKLGWGFSLGPHADFQILYEFGPTVDSRPLHSRVSDNVLFVFPPGVRASRRNRHARRPLIHLLIKAGLLDSPNQPRTIEDDDEPR</sequence>
<name>A0A4C1U3Y4_EUMVA</name>
<protein>
    <submittedName>
        <fullName evidence="2">Uncharacterized protein</fullName>
    </submittedName>
</protein>
<evidence type="ECO:0000313" key="3">
    <source>
        <dbReference type="Proteomes" id="UP000299102"/>
    </source>
</evidence>
<proteinExistence type="predicted"/>
<organism evidence="2 3">
    <name type="scientific">Eumeta variegata</name>
    <name type="common">Bagworm moth</name>
    <name type="synonym">Eumeta japonica</name>
    <dbReference type="NCBI Taxonomy" id="151549"/>
    <lineage>
        <taxon>Eukaryota</taxon>
        <taxon>Metazoa</taxon>
        <taxon>Ecdysozoa</taxon>
        <taxon>Arthropoda</taxon>
        <taxon>Hexapoda</taxon>
        <taxon>Insecta</taxon>
        <taxon>Pterygota</taxon>
        <taxon>Neoptera</taxon>
        <taxon>Endopterygota</taxon>
        <taxon>Lepidoptera</taxon>
        <taxon>Glossata</taxon>
        <taxon>Ditrysia</taxon>
        <taxon>Tineoidea</taxon>
        <taxon>Psychidae</taxon>
        <taxon>Oiketicinae</taxon>
        <taxon>Eumeta</taxon>
    </lineage>
</organism>
<evidence type="ECO:0000256" key="1">
    <source>
        <dbReference type="SAM" id="Phobius"/>
    </source>
</evidence>
<feature type="transmembrane region" description="Helical" evidence="1">
    <location>
        <begin position="48"/>
        <end position="68"/>
    </location>
</feature>
<keyword evidence="1" id="KW-0812">Transmembrane</keyword>
<dbReference type="OrthoDB" id="8188574at2759"/>
<evidence type="ECO:0000313" key="2">
    <source>
        <dbReference type="EMBL" id="GBP20536.1"/>
    </source>
</evidence>
<gene>
    <name evidence="2" type="ORF">EVAR_78915_1</name>
</gene>
<keyword evidence="3" id="KW-1185">Reference proteome</keyword>
<dbReference type="EMBL" id="BGZK01000119">
    <property type="protein sequence ID" value="GBP20536.1"/>
    <property type="molecule type" value="Genomic_DNA"/>
</dbReference>
<dbReference type="Proteomes" id="UP000299102">
    <property type="component" value="Unassembled WGS sequence"/>
</dbReference>
<reference evidence="2 3" key="1">
    <citation type="journal article" date="2019" name="Commun. Biol.">
        <title>The bagworm genome reveals a unique fibroin gene that provides high tensile strength.</title>
        <authorList>
            <person name="Kono N."/>
            <person name="Nakamura H."/>
            <person name="Ohtoshi R."/>
            <person name="Tomita M."/>
            <person name="Numata K."/>
            <person name="Arakawa K."/>
        </authorList>
    </citation>
    <scope>NUCLEOTIDE SEQUENCE [LARGE SCALE GENOMIC DNA]</scope>
</reference>
<accession>A0A4C1U3Y4</accession>